<evidence type="ECO:0000313" key="2">
    <source>
        <dbReference type="Proteomes" id="UP000067422"/>
    </source>
</evidence>
<reference evidence="1" key="1">
    <citation type="submission" date="2018-01" db="EMBL/GenBank/DDBJ databases">
        <title>FDA dAtabase for Regulatory Grade micrObial Sequences (FDA-ARGOS): Supporting development and validation of Infectious Disease Dx tests.</title>
        <authorList>
            <person name="Hoffmann M."/>
            <person name="Allard M."/>
            <person name="Evans P."/>
            <person name="Brown E."/>
            <person name="Tallon L."/>
            <person name="Sadzewicz L."/>
            <person name="Sengamalay N."/>
            <person name="Ott S."/>
            <person name="Godinez A."/>
            <person name="Nagaraj S."/>
            <person name="Vyas G."/>
            <person name="Aluvathingal J."/>
            <person name="Nadendla S."/>
            <person name="Geyer C."/>
            <person name="Sichtig H."/>
        </authorList>
    </citation>
    <scope>NUCLEOTIDE SEQUENCE</scope>
    <source>
        <strain evidence="1">FDAARGOS_107</strain>
    </source>
</reference>
<protein>
    <submittedName>
        <fullName evidence="1">Uncharacterized protein</fullName>
    </submittedName>
</protein>
<name>A0ABN4L073_VIBHA</name>
<dbReference type="EMBL" id="CP014038">
    <property type="protein sequence ID" value="AMF97723.1"/>
    <property type="molecule type" value="Genomic_DNA"/>
</dbReference>
<evidence type="ECO:0000313" key="1">
    <source>
        <dbReference type="EMBL" id="AMF97723.1"/>
    </source>
</evidence>
<dbReference type="RefSeq" id="WP_025768804.1">
    <property type="nucleotide sequence ID" value="NZ_CP014038.2"/>
</dbReference>
<organism evidence="1 2">
    <name type="scientific">Vibrio harveyi</name>
    <name type="common">Beneckea harveyi</name>
    <dbReference type="NCBI Taxonomy" id="669"/>
    <lineage>
        <taxon>Bacteria</taxon>
        <taxon>Pseudomonadati</taxon>
        <taxon>Pseudomonadota</taxon>
        <taxon>Gammaproteobacteria</taxon>
        <taxon>Vibrionales</taxon>
        <taxon>Vibrionaceae</taxon>
        <taxon>Vibrio</taxon>
    </lineage>
</organism>
<proteinExistence type="predicted"/>
<accession>A0ABN4L073</accession>
<gene>
    <name evidence="1" type="ORF">AL538_08320</name>
</gene>
<sequence length="64" mass="7356">MSNIVCFKTKQAERDAEAHFAELLEKEVNVESNVKPIPMSLKDRMDALRAKADQKRAEHELIEC</sequence>
<keyword evidence="2" id="KW-1185">Reference proteome</keyword>
<dbReference type="Proteomes" id="UP000067422">
    <property type="component" value="Chromosome 1"/>
</dbReference>